<dbReference type="Gene3D" id="3.30.450.20">
    <property type="entry name" value="PAS domain"/>
    <property type="match status" value="1"/>
</dbReference>
<dbReference type="InterPro" id="IPR003660">
    <property type="entry name" value="HAMP_dom"/>
</dbReference>
<dbReference type="GO" id="GO:0000155">
    <property type="term" value="F:phosphorelay sensor kinase activity"/>
    <property type="evidence" value="ECO:0007669"/>
    <property type="project" value="InterPro"/>
</dbReference>
<feature type="transmembrane region" description="Helical" evidence="9">
    <location>
        <begin position="297"/>
        <end position="316"/>
    </location>
</feature>
<dbReference type="STRING" id="180332.GCA_000797495_01076"/>
<evidence type="ECO:0000256" key="4">
    <source>
        <dbReference type="ARBA" id="ARBA00022679"/>
    </source>
</evidence>
<comment type="subcellular location">
    <subcellularLocation>
        <location evidence="1">Cell membrane</location>
        <topology evidence="1">Multi-pass membrane protein</topology>
    </subcellularLocation>
</comment>
<dbReference type="InterPro" id="IPR010559">
    <property type="entry name" value="Sig_transdc_His_kin_internal"/>
</dbReference>
<dbReference type="Proteomes" id="UP000306509">
    <property type="component" value="Unassembled WGS sequence"/>
</dbReference>
<keyword evidence="3" id="KW-0597">Phosphoprotein</keyword>
<evidence type="ECO:0000256" key="6">
    <source>
        <dbReference type="ARBA" id="ARBA00022777"/>
    </source>
</evidence>
<name>A0A4V6HR65_9FIRM</name>
<protein>
    <submittedName>
        <fullName evidence="11">Sensor histidine kinase YpdA</fullName>
        <ecNumber evidence="11">2.7.13.3</ecNumber>
    </submittedName>
</protein>
<keyword evidence="2" id="KW-1003">Cell membrane</keyword>
<dbReference type="SUPFAM" id="SSF158472">
    <property type="entry name" value="HAMP domain-like"/>
    <property type="match status" value="1"/>
</dbReference>
<evidence type="ECO:0000256" key="8">
    <source>
        <dbReference type="ARBA" id="ARBA00023136"/>
    </source>
</evidence>
<dbReference type="Pfam" id="PF02518">
    <property type="entry name" value="HATPase_c"/>
    <property type="match status" value="1"/>
</dbReference>
<keyword evidence="5 9" id="KW-0812">Transmembrane</keyword>
<keyword evidence="12" id="KW-1185">Reference proteome</keyword>
<proteinExistence type="predicted"/>
<dbReference type="Pfam" id="PF00672">
    <property type="entry name" value="HAMP"/>
    <property type="match status" value="1"/>
</dbReference>
<evidence type="ECO:0000256" key="1">
    <source>
        <dbReference type="ARBA" id="ARBA00004651"/>
    </source>
</evidence>
<evidence type="ECO:0000256" key="2">
    <source>
        <dbReference type="ARBA" id="ARBA00022475"/>
    </source>
</evidence>
<dbReference type="InterPro" id="IPR036890">
    <property type="entry name" value="HATPase_C_sf"/>
</dbReference>
<evidence type="ECO:0000256" key="5">
    <source>
        <dbReference type="ARBA" id="ARBA00022692"/>
    </source>
</evidence>
<keyword evidence="6 11" id="KW-0418">Kinase</keyword>
<dbReference type="InterPro" id="IPR050640">
    <property type="entry name" value="Bact_2-comp_sensor_kinase"/>
</dbReference>
<evidence type="ECO:0000256" key="3">
    <source>
        <dbReference type="ARBA" id="ARBA00022553"/>
    </source>
</evidence>
<sequence length="614" mass="71259">MKHFRHPTFRTKLIFMICLFTVFIVLVVSFLNYRWYSRQLTKQTINQTQQIIEQAGSNINTYLDELNRLTLAPYYNDTILENLEKASGTPQEQLNSKRKIENFLSSVMTLPRDEILRVYMMNEDHIYAYTRTPYEMSDYDSYPESSWYREALSTTKPIYIPPHLEKAFGNKKTPIFSIVRQIRSKQDNKKILGVMKVDADYTGIKKICDRVELKNDGALFILNDDNQIIYQTSELTEPSLAEHINPDTNPNDRFLVDLLGNKYLVNSYSIFSSGLKIIALNSYRELMQPIKDNLEKTILLAFSCILLTIAFFALFIKQFLTPLFEIIGLMKEVENGNLEIQVAVKNQDEIGYLAASFNKMVQNLQQFLTRNTQLVKEVYETKYLYKESQYNALCSQIKPHFMYNTLNTISLLIKCRENSKAVHAIESFSYYLGGIMNIDKEISIEKEIQICQSYLSIMQLRYEDKLTYHIDIEEELYSCQIPSLSIQPLIENAVKYGCEPKRGATRILISSKLTAHGYQIRISDNGLGMEPETLENVKKHIQDIKLHHQEDTTELLGNIGLINIWKRLYLKFGEKAELELISSYGKGTTVTLYLPERDMQKRKEDNNNVSCISS</sequence>
<dbReference type="AlphaFoldDB" id="A0A4V6HR65"/>
<dbReference type="PANTHER" id="PTHR34220:SF7">
    <property type="entry name" value="SENSOR HISTIDINE KINASE YPDA"/>
    <property type="match status" value="1"/>
</dbReference>
<dbReference type="CDD" id="cd06225">
    <property type="entry name" value="HAMP"/>
    <property type="match status" value="1"/>
</dbReference>
<dbReference type="Gene3D" id="6.10.340.10">
    <property type="match status" value="1"/>
</dbReference>
<dbReference type="EC" id="2.7.13.3" evidence="11"/>
<feature type="domain" description="HAMP" evidence="10">
    <location>
        <begin position="317"/>
        <end position="369"/>
    </location>
</feature>
<dbReference type="Pfam" id="PF02743">
    <property type="entry name" value="dCache_1"/>
    <property type="match status" value="1"/>
</dbReference>
<comment type="caution">
    <text evidence="11">The sequence shown here is derived from an EMBL/GenBank/DDBJ whole genome shotgun (WGS) entry which is preliminary data.</text>
</comment>
<keyword evidence="4 11" id="KW-0808">Transferase</keyword>
<accession>A0A4V6HR65</accession>
<dbReference type="PROSITE" id="PS50885">
    <property type="entry name" value="HAMP"/>
    <property type="match status" value="1"/>
</dbReference>
<evidence type="ECO:0000256" key="7">
    <source>
        <dbReference type="ARBA" id="ARBA00022989"/>
    </source>
</evidence>
<dbReference type="RefSeq" id="WP_138004114.1">
    <property type="nucleotide sequence ID" value="NZ_QGQD01000109.1"/>
</dbReference>
<evidence type="ECO:0000313" key="12">
    <source>
        <dbReference type="Proteomes" id="UP000306509"/>
    </source>
</evidence>
<dbReference type="SMART" id="SM00304">
    <property type="entry name" value="HAMP"/>
    <property type="match status" value="1"/>
</dbReference>
<reference evidence="11 12" key="1">
    <citation type="journal article" date="2019" name="Anaerobe">
        <title>Detection of Robinsoniella peoriensis in multiple bone samples of a trauma patient.</title>
        <authorList>
            <person name="Schrottner P."/>
            <person name="Hartwich K."/>
            <person name="Bunk B."/>
            <person name="Schober I."/>
            <person name="Helbig S."/>
            <person name="Rudolph W.W."/>
            <person name="Gunzer F."/>
        </authorList>
    </citation>
    <scope>NUCLEOTIDE SEQUENCE [LARGE SCALE GENOMIC DNA]</scope>
    <source>
        <strain evidence="11 12">DSM 106044</strain>
    </source>
</reference>
<evidence type="ECO:0000259" key="10">
    <source>
        <dbReference type="PROSITE" id="PS50885"/>
    </source>
</evidence>
<dbReference type="Pfam" id="PF06580">
    <property type="entry name" value="His_kinase"/>
    <property type="match status" value="1"/>
</dbReference>
<gene>
    <name evidence="11" type="primary">ypdA_40</name>
    <name evidence="11" type="ORF">DSM106044_05383</name>
</gene>
<evidence type="ECO:0000256" key="9">
    <source>
        <dbReference type="SAM" id="Phobius"/>
    </source>
</evidence>
<keyword evidence="7 9" id="KW-1133">Transmembrane helix</keyword>
<evidence type="ECO:0000313" key="11">
    <source>
        <dbReference type="EMBL" id="TLC97797.1"/>
    </source>
</evidence>
<dbReference type="EMBL" id="QGQD01000109">
    <property type="protein sequence ID" value="TLC97797.1"/>
    <property type="molecule type" value="Genomic_DNA"/>
</dbReference>
<organism evidence="11 12">
    <name type="scientific">Robinsoniella peoriensis</name>
    <dbReference type="NCBI Taxonomy" id="180332"/>
    <lineage>
        <taxon>Bacteria</taxon>
        <taxon>Bacillati</taxon>
        <taxon>Bacillota</taxon>
        <taxon>Clostridia</taxon>
        <taxon>Lachnospirales</taxon>
        <taxon>Lachnospiraceae</taxon>
        <taxon>Robinsoniella</taxon>
    </lineage>
</organism>
<dbReference type="GO" id="GO:0005886">
    <property type="term" value="C:plasma membrane"/>
    <property type="evidence" value="ECO:0007669"/>
    <property type="project" value="UniProtKB-SubCell"/>
</dbReference>
<dbReference type="InterPro" id="IPR003594">
    <property type="entry name" value="HATPase_dom"/>
</dbReference>
<dbReference type="InterPro" id="IPR033479">
    <property type="entry name" value="dCache_1"/>
</dbReference>
<dbReference type="Gene3D" id="3.30.565.10">
    <property type="entry name" value="Histidine kinase-like ATPase, C-terminal domain"/>
    <property type="match status" value="1"/>
</dbReference>
<dbReference type="PANTHER" id="PTHR34220">
    <property type="entry name" value="SENSOR HISTIDINE KINASE YPDA"/>
    <property type="match status" value="1"/>
</dbReference>
<keyword evidence="8 9" id="KW-0472">Membrane</keyword>
<dbReference type="SUPFAM" id="SSF55874">
    <property type="entry name" value="ATPase domain of HSP90 chaperone/DNA topoisomerase II/histidine kinase"/>
    <property type="match status" value="1"/>
</dbReference>
<feature type="transmembrane region" description="Helical" evidence="9">
    <location>
        <begin position="13"/>
        <end position="33"/>
    </location>
</feature>